<name>A0A1S4H982_ANOGA</name>
<dbReference type="RefSeq" id="XP_320136.4">
    <property type="nucleotide sequence ID" value="XM_320136.4"/>
</dbReference>
<proteinExistence type="predicted"/>
<sequence length="570" mass="63140">MDCEMDVKHTLDESSFLVHSFTKSNKSACSLNRKKSLSVPIIPSQNENFLCVPKAIHSGMRQKLPEMGVELPFDDIAIHTEFKHTTAYQTITKSVSQSTLPIPENYSFTSVQIQIYKRRWFLLVLTILNIAVSYVQWIQYSIVANIMAKYYNISSAWIDWTSMIFMVIYIIAVFPVSYVMDVRNMRQSAVIGTVGTALGAWIKVFSTDPSQFQIVIIGQIISAVAQVFLLSIPSRLSATWFSPEEASSVCAFGVFGAQLGIAIGFFLTPMVIVNHEELSAISIDLQVFLMGVAGISTMIACMVIAVFKSEPPFAPSHVQALQRTMKPRRKDYWPSVARLLKDENYLILVIAYGINVGLFNAFSTLLNQIVLNYFPDSATDAGRIGLALIVLGLIGSMVFGYLLDTSHKYKATAVWVCRLSAVTLVIFALALESRSKKLLAVASVFLGFFMTGFQPIGYEFAAELTFPEPDGPVMGILNISTQIFGIVITLMISGIQKILGDLVGNIVFAAFLLLDGNIIALIRSDLRRYNTHLEIESEAAREFAEDASVRYGDISIYEDSPLKLKIDGCS</sequence>
<dbReference type="InParanoid" id="A0A1S4H982"/>
<dbReference type="AlphaFoldDB" id="A0A1S4H982"/>
<evidence type="ECO:0000256" key="4">
    <source>
        <dbReference type="ARBA" id="ARBA00023136"/>
    </source>
</evidence>
<dbReference type="Proteomes" id="UP000007062">
    <property type="component" value="Chromosome 3L"/>
</dbReference>
<evidence type="ECO:0000256" key="1">
    <source>
        <dbReference type="ARBA" id="ARBA00004141"/>
    </source>
</evidence>
<dbReference type="Gene3D" id="1.20.1250.20">
    <property type="entry name" value="MFS general substrate transporter like domains"/>
    <property type="match status" value="2"/>
</dbReference>
<feature type="domain" description="Major facilitator superfamily (MFS) profile" evidence="5">
    <location>
        <begin position="121"/>
        <end position="527"/>
    </location>
</feature>
<protein>
    <recommendedName>
        <fullName evidence="5">Major facilitator superfamily (MFS) profile domain-containing protein</fullName>
    </recommendedName>
</protein>
<dbReference type="PANTHER" id="PTHR10924">
    <property type="entry name" value="MAJOR FACILITATOR SUPERFAMILY PROTEIN-RELATED"/>
    <property type="match status" value="1"/>
</dbReference>
<dbReference type="GO" id="GO:0097037">
    <property type="term" value="P:heme export"/>
    <property type="evidence" value="ECO:0000318"/>
    <property type="project" value="GO_Central"/>
</dbReference>
<keyword evidence="4" id="KW-0472">Membrane</keyword>
<dbReference type="PANTHER" id="PTHR10924:SF4">
    <property type="entry name" value="GH15861P"/>
    <property type="match status" value="1"/>
</dbReference>
<reference evidence="6 7" key="1">
    <citation type="journal article" date="2002" name="Science">
        <title>The genome sequence of the malaria mosquito Anopheles gambiae.</title>
        <authorList>
            <person name="Holt R.A."/>
            <person name="Subramanian G.M."/>
            <person name="Halpern A."/>
            <person name="Sutton G.G."/>
            <person name="Charlab R."/>
            <person name="Nusskern D.R."/>
            <person name="Wincker P."/>
            <person name="Clark A.G."/>
            <person name="Ribeiro J.M."/>
            <person name="Wides R."/>
            <person name="Salzberg S.L."/>
            <person name="Loftus B."/>
            <person name="Yandell M."/>
            <person name="Majoros W.H."/>
            <person name="Rusch D.B."/>
            <person name="Lai Z."/>
            <person name="Kraft C.L."/>
            <person name="Abril J.F."/>
            <person name="Anthouard V."/>
            <person name="Arensburger P."/>
            <person name="Atkinson P.W."/>
            <person name="Baden H."/>
            <person name="de Berardinis V."/>
            <person name="Baldwin D."/>
            <person name="Benes V."/>
            <person name="Biedler J."/>
            <person name="Blass C."/>
            <person name="Bolanos R."/>
            <person name="Boscus D."/>
            <person name="Barnstead M."/>
            <person name="Cai S."/>
            <person name="Center A."/>
            <person name="Chaturverdi K."/>
            <person name="Christophides G.K."/>
            <person name="Chrystal M.A."/>
            <person name="Clamp M."/>
            <person name="Cravchik A."/>
            <person name="Curwen V."/>
            <person name="Dana A."/>
            <person name="Delcher A."/>
            <person name="Dew I."/>
            <person name="Evans C.A."/>
            <person name="Flanigan M."/>
            <person name="Grundschober-Freimoser A."/>
            <person name="Friedli L."/>
            <person name="Gu Z."/>
            <person name="Guan P."/>
            <person name="Guigo R."/>
            <person name="Hillenmeyer M.E."/>
            <person name="Hladun S.L."/>
            <person name="Hogan J.R."/>
            <person name="Hong Y.S."/>
            <person name="Hoover J."/>
            <person name="Jaillon O."/>
            <person name="Ke Z."/>
            <person name="Kodira C."/>
            <person name="Kokoza E."/>
            <person name="Koutsos A."/>
            <person name="Letunic I."/>
            <person name="Levitsky A."/>
            <person name="Liang Y."/>
            <person name="Lin J.J."/>
            <person name="Lobo N.F."/>
            <person name="Lopez J.R."/>
            <person name="Malek J.A."/>
            <person name="McIntosh T.C."/>
            <person name="Meister S."/>
            <person name="Miller J."/>
            <person name="Mobarry C."/>
            <person name="Mongin E."/>
            <person name="Murphy S.D."/>
            <person name="O'Brochta D.A."/>
            <person name="Pfannkoch C."/>
            <person name="Qi R."/>
            <person name="Regier M.A."/>
            <person name="Remington K."/>
            <person name="Shao H."/>
            <person name="Sharakhova M.V."/>
            <person name="Sitter C.D."/>
            <person name="Shetty J."/>
            <person name="Smith T.J."/>
            <person name="Strong R."/>
            <person name="Sun J."/>
            <person name="Thomasova D."/>
            <person name="Ton L.Q."/>
            <person name="Topalis P."/>
            <person name="Tu Z."/>
            <person name="Unger M.F."/>
            <person name="Walenz B."/>
            <person name="Wang A."/>
            <person name="Wang J."/>
            <person name="Wang M."/>
            <person name="Wang X."/>
            <person name="Woodford K.J."/>
            <person name="Wortman J.R."/>
            <person name="Wu M."/>
            <person name="Yao A."/>
            <person name="Zdobnov E.M."/>
            <person name="Zhang H."/>
            <person name="Zhao Q."/>
            <person name="Zhao S."/>
            <person name="Zhu S.C."/>
            <person name="Zhimulev I."/>
            <person name="Coluzzi M."/>
            <person name="della Torre A."/>
            <person name="Roth C.W."/>
            <person name="Louis C."/>
            <person name="Kalush F."/>
            <person name="Mural R.J."/>
            <person name="Myers E.W."/>
            <person name="Adams M.D."/>
            <person name="Smith H.O."/>
            <person name="Broder S."/>
            <person name="Gardner M.J."/>
            <person name="Fraser C.M."/>
            <person name="Birney E."/>
            <person name="Bork P."/>
            <person name="Brey P.T."/>
            <person name="Venter J.C."/>
            <person name="Weissenbach J."/>
            <person name="Kafatos F.C."/>
            <person name="Collins F.H."/>
            <person name="Hoffman S.L."/>
        </authorList>
    </citation>
    <scope>NUCLEOTIDE SEQUENCE [LARGE SCALE GENOMIC DNA]</scope>
    <source>
        <strain evidence="6 7">PEST</strain>
    </source>
</reference>
<dbReference type="InterPro" id="IPR011701">
    <property type="entry name" value="MFS"/>
</dbReference>
<dbReference type="GO" id="GO:0020037">
    <property type="term" value="F:heme binding"/>
    <property type="evidence" value="ECO:0000318"/>
    <property type="project" value="GO_Central"/>
</dbReference>
<reference evidence="6" key="3">
    <citation type="submission" date="2021-01" db="UniProtKB">
        <authorList>
            <consortium name="EnsemblMetazoa"/>
        </authorList>
    </citation>
    <scope>IDENTIFICATION</scope>
    <source>
        <strain evidence="6">PEST</strain>
    </source>
</reference>
<reference evidence="6 7" key="2">
    <citation type="journal article" date="2004" name="Trends Parasitol.">
        <title>The Anopheles gambiae genome: an update.</title>
        <authorList>
            <person name="Mongin E."/>
            <person name="Louis C."/>
            <person name="Holt R.A."/>
            <person name="Birney E."/>
            <person name="Collins F.H."/>
        </authorList>
    </citation>
    <scope>NUCLEOTIDE SEQUENCE [LARGE SCALE GENOMIC DNA]</scope>
    <source>
        <strain evidence="6 7">PEST</strain>
    </source>
</reference>
<dbReference type="GeneID" id="1280296"/>
<evidence type="ECO:0000256" key="3">
    <source>
        <dbReference type="ARBA" id="ARBA00022989"/>
    </source>
</evidence>
<dbReference type="VEuPathDB" id="VectorBase:AGAMI1_013886"/>
<keyword evidence="3" id="KW-1133">Transmembrane helix</keyword>
<organism evidence="6 7">
    <name type="scientific">Anopheles gambiae</name>
    <name type="common">African malaria mosquito</name>
    <dbReference type="NCBI Taxonomy" id="7165"/>
    <lineage>
        <taxon>Eukaryota</taxon>
        <taxon>Metazoa</taxon>
        <taxon>Ecdysozoa</taxon>
        <taxon>Arthropoda</taxon>
        <taxon>Hexapoda</taxon>
        <taxon>Insecta</taxon>
        <taxon>Pterygota</taxon>
        <taxon>Neoptera</taxon>
        <taxon>Endopterygota</taxon>
        <taxon>Diptera</taxon>
        <taxon>Nematocera</taxon>
        <taxon>Culicoidea</taxon>
        <taxon>Culicidae</taxon>
        <taxon>Anophelinae</taxon>
        <taxon>Anopheles</taxon>
    </lineage>
</organism>
<keyword evidence="7" id="KW-1185">Reference proteome</keyword>
<dbReference type="InterPro" id="IPR049680">
    <property type="entry name" value="FLVCR1-2_SLC49-like"/>
</dbReference>
<dbReference type="KEGG" id="aga:1280296"/>
<dbReference type="FunFam" id="1.20.1250.20:FF:000938">
    <property type="entry name" value="AGAP012419-PA"/>
    <property type="match status" value="1"/>
</dbReference>
<evidence type="ECO:0000256" key="2">
    <source>
        <dbReference type="ARBA" id="ARBA00022692"/>
    </source>
</evidence>
<evidence type="ECO:0000313" key="6">
    <source>
        <dbReference type="EnsemblMetazoa" id="AGAP012419-PA"/>
    </source>
</evidence>
<comment type="subcellular location">
    <subcellularLocation>
        <location evidence="1">Membrane</location>
        <topology evidence="1">Multi-pass membrane protein</topology>
    </subcellularLocation>
</comment>
<dbReference type="InterPro" id="IPR020846">
    <property type="entry name" value="MFS_dom"/>
</dbReference>
<dbReference type="EMBL" id="AAAB01008986">
    <property type="status" value="NOT_ANNOTATED_CDS"/>
    <property type="molecule type" value="Genomic_DNA"/>
</dbReference>
<evidence type="ECO:0000313" key="7">
    <source>
        <dbReference type="Proteomes" id="UP000007062"/>
    </source>
</evidence>
<accession>A0A1S4H982</accession>
<dbReference type="EnsemblMetazoa" id="AGAP012419-RA">
    <property type="protein sequence ID" value="AGAP012419-PA"/>
    <property type="gene ID" value="AGAP012419"/>
</dbReference>
<dbReference type="InterPro" id="IPR036259">
    <property type="entry name" value="MFS_trans_sf"/>
</dbReference>
<dbReference type="GO" id="GO:0016020">
    <property type="term" value="C:membrane"/>
    <property type="evidence" value="ECO:0000318"/>
    <property type="project" value="GO_Central"/>
</dbReference>
<dbReference type="Pfam" id="PF07690">
    <property type="entry name" value="MFS_1"/>
    <property type="match status" value="1"/>
</dbReference>
<keyword evidence="2" id="KW-0812">Transmembrane</keyword>
<dbReference type="VEuPathDB" id="VectorBase:AGAP012419"/>
<evidence type="ECO:0000259" key="5">
    <source>
        <dbReference type="PROSITE" id="PS50850"/>
    </source>
</evidence>
<dbReference type="SUPFAM" id="SSF103473">
    <property type="entry name" value="MFS general substrate transporter"/>
    <property type="match status" value="1"/>
</dbReference>
<dbReference type="GO" id="GO:0015232">
    <property type="term" value="F:heme transmembrane transporter activity"/>
    <property type="evidence" value="ECO:0000318"/>
    <property type="project" value="GO_Central"/>
</dbReference>
<dbReference type="PROSITE" id="PS50850">
    <property type="entry name" value="MFS"/>
    <property type="match status" value="1"/>
</dbReference>